<dbReference type="EMBL" id="CP000667">
    <property type="protein sequence ID" value="ABP56031.1"/>
    <property type="molecule type" value="Genomic_DNA"/>
</dbReference>
<keyword evidence="3" id="KW-1185">Reference proteome</keyword>
<sequence length="207" mass="21837">MMGCIRWEYPRQRRSQVEETRMRQDEQQADTEHPEGVPSAAVPVRPKDGRPTTDDESDQRAAAAAEGDGRPEFHRPGPVPSALGAPSVGGAVAASALAGGAQEEPDARAESTARPGDGAVGVAREGWRADPTAEFHGGPGWVRRQADRASVTAEPPAAESHLEQWEDDMTPPAGSAVEQRPDAGGMAPDARGTREGSAGTDGRRHHD</sequence>
<evidence type="ECO:0000313" key="2">
    <source>
        <dbReference type="EMBL" id="ABP56031.1"/>
    </source>
</evidence>
<evidence type="ECO:0000313" key="3">
    <source>
        <dbReference type="Proteomes" id="UP000000235"/>
    </source>
</evidence>
<reference evidence="3" key="1">
    <citation type="journal article" date="2007" name="Proc. Natl. Acad. Sci. U.S.A.">
        <title>Genome sequencing reveals complex secondary metabolome in the marine actinomycete Salinispora tropica.</title>
        <authorList>
            <person name="Udwary D.W."/>
            <person name="Zeigler L."/>
            <person name="Asolkar R.N."/>
            <person name="Singan V."/>
            <person name="Lapidus A."/>
            <person name="Fenical W."/>
            <person name="Jensen P.R."/>
            <person name="Moore B.S."/>
        </authorList>
    </citation>
    <scope>NUCLEOTIDE SEQUENCE [LARGE SCALE GENOMIC DNA]</scope>
    <source>
        <strain evidence="3">ATCC BAA-916 / DSM 44818 / CNB-440</strain>
    </source>
</reference>
<proteinExistence type="predicted"/>
<feature type="compositionally biased region" description="Low complexity" evidence="1">
    <location>
        <begin position="80"/>
        <end position="101"/>
    </location>
</feature>
<organism evidence="2 3">
    <name type="scientific">Salinispora tropica (strain ATCC BAA-916 / DSM 44818 / JCM 13857 / NBRC 105044 / CNB-440)</name>
    <dbReference type="NCBI Taxonomy" id="369723"/>
    <lineage>
        <taxon>Bacteria</taxon>
        <taxon>Bacillati</taxon>
        <taxon>Actinomycetota</taxon>
        <taxon>Actinomycetes</taxon>
        <taxon>Micromonosporales</taxon>
        <taxon>Micromonosporaceae</taxon>
        <taxon>Salinispora</taxon>
    </lineage>
</organism>
<feature type="region of interest" description="Disordered" evidence="1">
    <location>
        <begin position="1"/>
        <end position="207"/>
    </location>
</feature>
<name>A4XAT2_SALTO</name>
<dbReference type="AlphaFoldDB" id="A4XAT2"/>
<protein>
    <submittedName>
        <fullName evidence="2">Uncharacterized protein</fullName>
    </submittedName>
</protein>
<dbReference type="Proteomes" id="UP000000235">
    <property type="component" value="Chromosome"/>
</dbReference>
<dbReference type="KEGG" id="stp:Strop_3600"/>
<dbReference type="HOGENOM" id="CLU_114967_0_0_11"/>
<evidence type="ECO:0000256" key="1">
    <source>
        <dbReference type="SAM" id="MobiDB-lite"/>
    </source>
</evidence>
<gene>
    <name evidence="2" type="ordered locus">Strop_3600</name>
</gene>
<feature type="compositionally biased region" description="Basic and acidic residues" evidence="1">
    <location>
        <begin position="8"/>
        <end position="35"/>
    </location>
</feature>
<accession>A4XAT2</accession>
<dbReference type="STRING" id="369723.Strop_3600"/>